<evidence type="ECO:0000256" key="1">
    <source>
        <dbReference type="ARBA" id="ARBA00001933"/>
    </source>
</evidence>
<dbReference type="EC" id="4.2.1.-" evidence="6"/>
<dbReference type="AlphaFoldDB" id="A0A380MK82"/>
<dbReference type="NCBIfam" id="NF006094">
    <property type="entry name" value="PRK08246.1"/>
    <property type="match status" value="1"/>
</dbReference>
<evidence type="ECO:0000256" key="3">
    <source>
        <dbReference type="ARBA" id="ARBA00023239"/>
    </source>
</evidence>
<dbReference type="GO" id="GO:0009097">
    <property type="term" value="P:isoleucine biosynthetic process"/>
    <property type="evidence" value="ECO:0007669"/>
    <property type="project" value="TreeGrafter"/>
</dbReference>
<dbReference type="EMBL" id="UHID01000001">
    <property type="protein sequence ID" value="SUO93079.1"/>
    <property type="molecule type" value="Genomic_DNA"/>
</dbReference>
<evidence type="ECO:0000313" key="7">
    <source>
        <dbReference type="Proteomes" id="UP000254150"/>
    </source>
</evidence>
<dbReference type="GO" id="GO:0003941">
    <property type="term" value="F:L-serine ammonia-lyase activity"/>
    <property type="evidence" value="ECO:0007669"/>
    <property type="project" value="TreeGrafter"/>
</dbReference>
<feature type="domain" description="Tryptophan synthase beta chain-like PALP" evidence="5">
    <location>
        <begin position="55"/>
        <end position="332"/>
    </location>
</feature>
<feature type="region of interest" description="Disordered" evidence="4">
    <location>
        <begin position="1"/>
        <end position="25"/>
    </location>
</feature>
<sequence length="340" mass="34572">MAYDAPRVRPARTAPRSRAVSHALSHDDVKAAAERIAGQVRPVAVAPLDLGSSGPGRPGRVHAALEFAQHTGSFKARGAANFVAAHREAGTLPEAGVTIASGGNAGLACAWAARAHGVRATVFLPATAPAVKVDRLRKYGAEVRLTGSEYAEALAACETYAAESGALPSHAYDHPLIAAGAGTLVDEIRRRLPALDTLVVAVGGGGLFAGVATAARHHGLKTVAVEPTGTRALHAALAAGEPVDVAVDSVAADSLGARRAGVLAFAAARHEGARSVLVSDEAVEEARRTLWEEHRFAVEHGAATALAALTDPAPGNGYVPAPDETVCVVLCGANTDPATL</sequence>
<comment type="cofactor">
    <cofactor evidence="1">
        <name>pyridoxal 5'-phosphate</name>
        <dbReference type="ChEBI" id="CHEBI:597326"/>
    </cofactor>
</comment>
<dbReference type="PROSITE" id="PS00165">
    <property type="entry name" value="DEHYDRATASE_SER_THR"/>
    <property type="match status" value="1"/>
</dbReference>
<reference evidence="6 7" key="1">
    <citation type="submission" date="2018-06" db="EMBL/GenBank/DDBJ databases">
        <authorList>
            <consortium name="Pathogen Informatics"/>
            <person name="Doyle S."/>
        </authorList>
    </citation>
    <scope>NUCLEOTIDE SEQUENCE [LARGE SCALE GENOMIC DNA]</scope>
    <source>
        <strain evidence="6 7">NCTC7807</strain>
    </source>
</reference>
<dbReference type="InterPro" id="IPR036052">
    <property type="entry name" value="TrpB-like_PALP_sf"/>
</dbReference>
<evidence type="ECO:0000256" key="4">
    <source>
        <dbReference type="SAM" id="MobiDB-lite"/>
    </source>
</evidence>
<dbReference type="EC" id="4.3.1.19" evidence="6"/>
<organism evidence="6 7">
    <name type="scientific">Streptomyces griseus</name>
    <dbReference type="NCBI Taxonomy" id="1911"/>
    <lineage>
        <taxon>Bacteria</taxon>
        <taxon>Bacillati</taxon>
        <taxon>Actinomycetota</taxon>
        <taxon>Actinomycetes</taxon>
        <taxon>Kitasatosporales</taxon>
        <taxon>Streptomycetaceae</taxon>
        <taxon>Streptomyces</taxon>
    </lineage>
</organism>
<proteinExistence type="predicted"/>
<dbReference type="Gene3D" id="3.40.50.1100">
    <property type="match status" value="2"/>
</dbReference>
<dbReference type="Proteomes" id="UP000254150">
    <property type="component" value="Unassembled WGS sequence"/>
</dbReference>
<dbReference type="InterPro" id="IPR050147">
    <property type="entry name" value="Ser/Thr_Dehydratase"/>
</dbReference>
<protein>
    <submittedName>
        <fullName evidence="6">Threonine dehydratase</fullName>
        <ecNumber evidence="6">4.2.1.-</ecNumber>
        <ecNumber evidence="6">4.3.1.19</ecNumber>
    </submittedName>
</protein>
<dbReference type="InterPro" id="IPR001926">
    <property type="entry name" value="TrpB-like_PALP"/>
</dbReference>
<feature type="compositionally biased region" description="Low complexity" evidence="4">
    <location>
        <begin position="11"/>
        <end position="21"/>
    </location>
</feature>
<accession>A0A380MK82</accession>
<evidence type="ECO:0000256" key="2">
    <source>
        <dbReference type="ARBA" id="ARBA00022898"/>
    </source>
</evidence>
<dbReference type="SUPFAM" id="SSF53686">
    <property type="entry name" value="Tryptophan synthase beta subunit-like PLP-dependent enzymes"/>
    <property type="match status" value="1"/>
</dbReference>
<dbReference type="GO" id="GO:0030170">
    <property type="term" value="F:pyridoxal phosphate binding"/>
    <property type="evidence" value="ECO:0007669"/>
    <property type="project" value="InterPro"/>
</dbReference>
<dbReference type="Pfam" id="PF00291">
    <property type="entry name" value="PALP"/>
    <property type="match status" value="1"/>
</dbReference>
<dbReference type="GO" id="GO:0006565">
    <property type="term" value="P:L-serine catabolic process"/>
    <property type="evidence" value="ECO:0007669"/>
    <property type="project" value="TreeGrafter"/>
</dbReference>
<keyword evidence="3 6" id="KW-0456">Lyase</keyword>
<dbReference type="PANTHER" id="PTHR48078">
    <property type="entry name" value="THREONINE DEHYDRATASE, MITOCHONDRIAL-RELATED"/>
    <property type="match status" value="1"/>
</dbReference>
<evidence type="ECO:0000259" key="5">
    <source>
        <dbReference type="Pfam" id="PF00291"/>
    </source>
</evidence>
<dbReference type="GO" id="GO:0004794">
    <property type="term" value="F:threonine deaminase activity"/>
    <property type="evidence" value="ECO:0007669"/>
    <property type="project" value="UniProtKB-EC"/>
</dbReference>
<evidence type="ECO:0000313" key="6">
    <source>
        <dbReference type="EMBL" id="SUO93079.1"/>
    </source>
</evidence>
<dbReference type="PANTHER" id="PTHR48078:SF6">
    <property type="entry name" value="L-THREONINE DEHYDRATASE CATABOLIC TDCB"/>
    <property type="match status" value="1"/>
</dbReference>
<keyword evidence="2" id="KW-0663">Pyridoxal phosphate</keyword>
<dbReference type="InterPro" id="IPR000634">
    <property type="entry name" value="Ser/Thr_deHydtase_PyrdxlP-BS"/>
</dbReference>
<name>A0A380MK82_STRGR</name>
<gene>
    <name evidence="6" type="primary">psdht</name>
    <name evidence="6" type="ORF">NCTC7807_00186</name>
</gene>
<dbReference type="GO" id="GO:0006567">
    <property type="term" value="P:L-threonine catabolic process"/>
    <property type="evidence" value="ECO:0007669"/>
    <property type="project" value="TreeGrafter"/>
</dbReference>
<dbReference type="RefSeq" id="WP_181843931.1">
    <property type="nucleotide sequence ID" value="NZ_UHID01000001.1"/>
</dbReference>